<proteinExistence type="predicted"/>
<reference evidence="1" key="2">
    <citation type="journal article" date="2015" name="Fish Shellfish Immunol.">
        <title>Early steps in the European eel (Anguilla anguilla)-Vibrio vulnificus interaction in the gills: Role of the RtxA13 toxin.</title>
        <authorList>
            <person name="Callol A."/>
            <person name="Pajuelo D."/>
            <person name="Ebbesson L."/>
            <person name="Teles M."/>
            <person name="MacKenzie S."/>
            <person name="Amaro C."/>
        </authorList>
    </citation>
    <scope>NUCLEOTIDE SEQUENCE</scope>
</reference>
<protein>
    <submittedName>
        <fullName evidence="1">Uncharacterized protein</fullName>
    </submittedName>
</protein>
<evidence type="ECO:0000313" key="1">
    <source>
        <dbReference type="EMBL" id="JAH19870.1"/>
    </source>
</evidence>
<reference evidence="1" key="1">
    <citation type="submission" date="2014-11" db="EMBL/GenBank/DDBJ databases">
        <authorList>
            <person name="Amaro Gonzalez C."/>
        </authorList>
    </citation>
    <scope>NUCLEOTIDE SEQUENCE</scope>
</reference>
<organism evidence="1">
    <name type="scientific">Anguilla anguilla</name>
    <name type="common">European freshwater eel</name>
    <name type="synonym">Muraena anguilla</name>
    <dbReference type="NCBI Taxonomy" id="7936"/>
    <lineage>
        <taxon>Eukaryota</taxon>
        <taxon>Metazoa</taxon>
        <taxon>Chordata</taxon>
        <taxon>Craniata</taxon>
        <taxon>Vertebrata</taxon>
        <taxon>Euteleostomi</taxon>
        <taxon>Actinopterygii</taxon>
        <taxon>Neopterygii</taxon>
        <taxon>Teleostei</taxon>
        <taxon>Anguilliformes</taxon>
        <taxon>Anguillidae</taxon>
        <taxon>Anguilla</taxon>
    </lineage>
</organism>
<dbReference type="EMBL" id="GBXM01088707">
    <property type="protein sequence ID" value="JAH19870.1"/>
    <property type="molecule type" value="Transcribed_RNA"/>
</dbReference>
<dbReference type="AlphaFoldDB" id="A0A0E9QUE3"/>
<name>A0A0E9QUE3_ANGAN</name>
<accession>A0A0E9QUE3</accession>
<sequence>MCDVTYDKKAVNLSRSLSKIPVQDLSL</sequence>